<dbReference type="EMBL" id="KN419570">
    <property type="protein sequence ID" value="KHG21761.1"/>
    <property type="molecule type" value="Genomic_DNA"/>
</dbReference>
<accession>A0A0B0P387</accession>
<evidence type="ECO:0000313" key="2">
    <source>
        <dbReference type="EMBL" id="KHG21761.1"/>
    </source>
</evidence>
<keyword evidence="3" id="KW-1185">Reference proteome</keyword>
<evidence type="ECO:0000313" key="3">
    <source>
        <dbReference type="Proteomes" id="UP000032142"/>
    </source>
</evidence>
<proteinExistence type="predicted"/>
<reference evidence="3" key="2">
    <citation type="submission" date="2014-09" db="EMBL/GenBank/DDBJ databases">
        <authorList>
            <person name="Mudge J."/>
            <person name="Ramaraj T."/>
            <person name="Lindquist I.E."/>
            <person name="Bharti A.K."/>
            <person name="Sundararajan A."/>
            <person name="Cameron C.T."/>
            <person name="Woodward J.E."/>
            <person name="May G.D."/>
            <person name="Brubaker C."/>
            <person name="Broadhvest J."/>
            <person name="Wilkins T.A."/>
        </authorList>
    </citation>
    <scope>NUCLEOTIDE SEQUENCE</scope>
    <source>
        <strain evidence="3">cv. AKA8401</strain>
    </source>
</reference>
<dbReference type="AlphaFoldDB" id="A0A0B0P387"/>
<gene>
    <name evidence="1" type="ORF">F383_05382</name>
    <name evidence="2" type="ORF">F383_27093</name>
</gene>
<dbReference type="Proteomes" id="UP000032142">
    <property type="component" value="Unassembled WGS sequence"/>
</dbReference>
<dbReference type="EMBL" id="KN410960">
    <property type="protein sequence ID" value="KHG18619.1"/>
    <property type="molecule type" value="Genomic_DNA"/>
</dbReference>
<organism evidence="1 3">
    <name type="scientific">Gossypium arboreum</name>
    <name type="common">Tree cotton</name>
    <name type="synonym">Gossypium nanking</name>
    <dbReference type="NCBI Taxonomy" id="29729"/>
    <lineage>
        <taxon>Eukaryota</taxon>
        <taxon>Viridiplantae</taxon>
        <taxon>Streptophyta</taxon>
        <taxon>Embryophyta</taxon>
        <taxon>Tracheophyta</taxon>
        <taxon>Spermatophyta</taxon>
        <taxon>Magnoliopsida</taxon>
        <taxon>eudicotyledons</taxon>
        <taxon>Gunneridae</taxon>
        <taxon>Pentapetalae</taxon>
        <taxon>rosids</taxon>
        <taxon>malvids</taxon>
        <taxon>Malvales</taxon>
        <taxon>Malvaceae</taxon>
        <taxon>Malvoideae</taxon>
        <taxon>Gossypium</taxon>
    </lineage>
</organism>
<protein>
    <submittedName>
        <fullName evidence="1">Uncharacterized protein</fullName>
    </submittedName>
</protein>
<evidence type="ECO:0000313" key="1">
    <source>
        <dbReference type="EMBL" id="KHG18619.1"/>
    </source>
</evidence>
<name>A0A0B0P387_GOSAR</name>
<reference evidence="1" key="1">
    <citation type="submission" date="2014-09" db="EMBL/GenBank/DDBJ databases">
        <title>G. arboreum L. cv. AKA8401 A2 genome assembly version 1.0.</title>
        <authorList>
            <person name="Mudge J."/>
            <person name="Ramaraj T."/>
            <person name="Lindquist I.E."/>
            <person name="Bharti A.K."/>
            <person name="Sundararajan A."/>
            <person name="Cameron C.T."/>
            <person name="Woodward J.E."/>
            <person name="May G.D."/>
            <person name="Brubaker C."/>
            <person name="Broadhvest J."/>
            <person name="Wilkins T.A."/>
        </authorList>
    </citation>
    <scope>NUCLEOTIDE SEQUENCE</scope>
</reference>
<sequence>MGALRIYPGRVILLGTELSLDWQFRFELMRPGLVIPP</sequence>